<organism evidence="1 2">
    <name type="scientific">Caerostris extrusa</name>
    <name type="common">Bark spider</name>
    <name type="synonym">Caerostris bankana</name>
    <dbReference type="NCBI Taxonomy" id="172846"/>
    <lineage>
        <taxon>Eukaryota</taxon>
        <taxon>Metazoa</taxon>
        <taxon>Ecdysozoa</taxon>
        <taxon>Arthropoda</taxon>
        <taxon>Chelicerata</taxon>
        <taxon>Arachnida</taxon>
        <taxon>Araneae</taxon>
        <taxon>Araneomorphae</taxon>
        <taxon>Entelegynae</taxon>
        <taxon>Araneoidea</taxon>
        <taxon>Araneidae</taxon>
        <taxon>Caerostris</taxon>
    </lineage>
</organism>
<evidence type="ECO:0000313" key="1">
    <source>
        <dbReference type="EMBL" id="GIY95804.1"/>
    </source>
</evidence>
<dbReference type="AlphaFoldDB" id="A0AAV4XNY4"/>
<keyword evidence="2" id="KW-1185">Reference proteome</keyword>
<reference evidence="1 2" key="1">
    <citation type="submission" date="2021-06" db="EMBL/GenBank/DDBJ databases">
        <title>Caerostris extrusa draft genome.</title>
        <authorList>
            <person name="Kono N."/>
            <person name="Arakawa K."/>
        </authorList>
    </citation>
    <scope>NUCLEOTIDE SEQUENCE [LARGE SCALE GENOMIC DNA]</scope>
</reference>
<gene>
    <name evidence="1" type="ORF">CEXT_627001</name>
</gene>
<accession>A0AAV4XNY4</accession>
<evidence type="ECO:0000313" key="2">
    <source>
        <dbReference type="Proteomes" id="UP001054945"/>
    </source>
</evidence>
<dbReference type="Proteomes" id="UP001054945">
    <property type="component" value="Unassembled WGS sequence"/>
</dbReference>
<sequence>MHRVWGIGIRAQSPALSVTRENHEKKISECLPPPFLWYRRARCGRPCLCGKKGTIFELSSVAMPFLVLVPVTPHPVEDGRPFHTKQTPCPLMVIQARNRVQSANKTQKTQCWWKMENFATMMDSSRCRRKEVVVMRASDELLWVSRVG</sequence>
<name>A0AAV4XNY4_CAEEX</name>
<comment type="caution">
    <text evidence="1">The sequence shown here is derived from an EMBL/GenBank/DDBJ whole genome shotgun (WGS) entry which is preliminary data.</text>
</comment>
<proteinExistence type="predicted"/>
<protein>
    <submittedName>
        <fullName evidence="1">Uncharacterized protein</fullName>
    </submittedName>
</protein>
<dbReference type="EMBL" id="BPLR01000579">
    <property type="protein sequence ID" value="GIY95804.1"/>
    <property type="molecule type" value="Genomic_DNA"/>
</dbReference>